<dbReference type="HOGENOM" id="CLU_355883_0_0_2"/>
<dbReference type="KEGG" id="afg:AFULGI_00015890"/>
<keyword evidence="1" id="KW-1133">Transmembrane helix</keyword>
<evidence type="ECO:0000256" key="1">
    <source>
        <dbReference type="SAM" id="Phobius"/>
    </source>
</evidence>
<gene>
    <name evidence="2" type="ORF">AFULGI_00015890</name>
</gene>
<reference evidence="2 3" key="1">
    <citation type="submission" date="2013-07" db="EMBL/GenBank/DDBJ databases">
        <title>Genome of Archaeoglobus fulgidus.</title>
        <authorList>
            <person name="Fiebig A."/>
            <person name="Birkeland N.-K."/>
        </authorList>
    </citation>
    <scope>NUCLEOTIDE SEQUENCE [LARGE SCALE GENOMIC DNA]</scope>
    <source>
        <strain evidence="2 3">DSM 8774</strain>
    </source>
</reference>
<feature type="transmembrane region" description="Helical" evidence="1">
    <location>
        <begin position="196"/>
        <end position="229"/>
    </location>
</feature>
<dbReference type="AlphaFoldDB" id="A0A075WED1"/>
<dbReference type="Proteomes" id="UP000028501">
    <property type="component" value="Chromosome"/>
</dbReference>
<dbReference type="GeneID" id="24795088"/>
<dbReference type="RefSeq" id="WP_156029531.1">
    <property type="nucleotide sequence ID" value="NZ_CP006577.1"/>
</dbReference>
<sequence length="788" mass="85765">MRLVTIGVLLMLALSVILPVAAAQDEGFALPALDPRGWFESGFSWLGERLKEALAGALKWMVESIITLLVYIPPPHETGTKDFWTESFNIYISVLLPLALVVVGLYTMFSSQPVNVALFEGIIKRIAFATALAFFSFTIIDTLVQFFNKLSLMIVVPDNVNIDQLLNALLVEITIGGTAIVAILAALLIGVLEFALIFLVFLILGLRIVIVHFVAGAMPILCFLYIIGVGPLRRLSELADLLWGLGVVLPAFSIIGAGLVKLALYATQFSTLQGGGFLGMVFILASFGAVLTYPWLASSFMSMFAGVISPLSGATRPISWAATGALQRRFLRHYAAFGKAAPLTVLFPSKLAAGVAHRFDVIRSRMGDMLRDTRARTGSLRQSIISRISKAEALAKANVSGADIGTIAIAAEEAGLATPDHAPEAFERLSQTIASFAGKAKGEEIGTLRTALSAIFNRELSVKDALERAIKTNIGYAVSKQDIGVVGLSALLLASKDEKTLSEFFAKHKELAASILKSRIAKAFLAAHGVGERDLIYALRGDELVIRKIASALENTPTASSTGWWIANTFNRLISGASVDELDKILMRELTSLKQAKDLGADYGAYDRVVKVLAEAANVLPEIVERAVEDDVFRRDLAERLVYNRDRSVESLAGSIAVSSIALPDMSDEEAARKLSEFIKAGGYITAQIDASAAKELRRLSRLIAREHARQAALKVHVGTLAGDFFDELLYGDIARRAALTYKYKRWAAPALVEAQVPMHPVYYKSGIIHRPFYEDFDEFVDYEMEHF</sequence>
<evidence type="ECO:0000313" key="2">
    <source>
        <dbReference type="EMBL" id="AIG98351.1"/>
    </source>
</evidence>
<feature type="transmembrane region" description="Helical" evidence="1">
    <location>
        <begin position="276"/>
        <end position="296"/>
    </location>
</feature>
<name>A0A075WED1_ARCFL</name>
<keyword evidence="1" id="KW-0812">Transmembrane</keyword>
<dbReference type="EMBL" id="CP006577">
    <property type="protein sequence ID" value="AIG98351.1"/>
    <property type="molecule type" value="Genomic_DNA"/>
</dbReference>
<proteinExistence type="predicted"/>
<accession>A0A075WED1</accession>
<feature type="transmembrane region" description="Helical" evidence="1">
    <location>
        <begin position="241"/>
        <end position="264"/>
    </location>
</feature>
<keyword evidence="1" id="KW-0472">Membrane</keyword>
<dbReference type="Pfam" id="PF19590">
    <property type="entry name" value="TrbL_3"/>
    <property type="match status" value="1"/>
</dbReference>
<dbReference type="InterPro" id="IPR045782">
    <property type="entry name" value="TrbL_3"/>
</dbReference>
<protein>
    <submittedName>
        <fullName evidence="2">Uncharacterized protein</fullName>
    </submittedName>
</protein>
<feature type="transmembrane region" description="Helical" evidence="1">
    <location>
        <begin position="126"/>
        <end position="147"/>
    </location>
</feature>
<evidence type="ECO:0000313" key="3">
    <source>
        <dbReference type="Proteomes" id="UP000028501"/>
    </source>
</evidence>
<feature type="transmembrane region" description="Helical" evidence="1">
    <location>
        <begin position="88"/>
        <end position="106"/>
    </location>
</feature>
<organism evidence="2 3">
    <name type="scientific">Archaeoglobus fulgidus DSM 8774</name>
    <dbReference type="NCBI Taxonomy" id="1344584"/>
    <lineage>
        <taxon>Archaea</taxon>
        <taxon>Methanobacteriati</taxon>
        <taxon>Methanobacteriota</taxon>
        <taxon>Archaeoglobi</taxon>
        <taxon>Archaeoglobales</taxon>
        <taxon>Archaeoglobaceae</taxon>
        <taxon>Archaeoglobus</taxon>
    </lineage>
</organism>